<dbReference type="RefSeq" id="WP_169661885.1">
    <property type="nucleotide sequence ID" value="NZ_CP076133.1"/>
</dbReference>
<evidence type="ECO:0000256" key="2">
    <source>
        <dbReference type="ARBA" id="ARBA00023136"/>
    </source>
</evidence>
<dbReference type="Proteomes" id="UP000678679">
    <property type="component" value="Chromosome 2"/>
</dbReference>
<dbReference type="InterPro" id="IPR012338">
    <property type="entry name" value="Beta-lactam/transpept-like"/>
</dbReference>
<evidence type="ECO:0000256" key="1">
    <source>
        <dbReference type="ARBA" id="ARBA00004370"/>
    </source>
</evidence>
<feature type="domain" description="Beta-lactamase-related" evidence="3">
    <location>
        <begin position="30"/>
        <end position="348"/>
    </location>
</feature>
<dbReference type="KEGG" id="fya:KMW28_23890"/>
<dbReference type="EMBL" id="CP076133">
    <property type="protein sequence ID" value="QWG05464.1"/>
    <property type="molecule type" value="Genomic_DNA"/>
</dbReference>
<dbReference type="SUPFAM" id="SSF56601">
    <property type="entry name" value="beta-lactamase/transpeptidase-like"/>
    <property type="match status" value="1"/>
</dbReference>
<dbReference type="InterPro" id="IPR001466">
    <property type="entry name" value="Beta-lactam-related"/>
</dbReference>
<comment type="subcellular location">
    <subcellularLocation>
        <location evidence="1">Membrane</location>
    </subcellularLocation>
</comment>
<protein>
    <submittedName>
        <fullName evidence="4">Beta-lactamase family protein</fullName>
    </submittedName>
</protein>
<accession>A0AAX1ND76</accession>
<dbReference type="Pfam" id="PF00144">
    <property type="entry name" value="Beta-lactamase"/>
    <property type="match status" value="1"/>
</dbReference>
<dbReference type="AlphaFoldDB" id="A0AAX1ND76"/>
<evidence type="ECO:0000313" key="4">
    <source>
        <dbReference type="EMBL" id="QWG05464.1"/>
    </source>
</evidence>
<keyword evidence="2" id="KW-0472">Membrane</keyword>
<keyword evidence="5" id="KW-1185">Reference proteome</keyword>
<dbReference type="PANTHER" id="PTHR46825:SF11">
    <property type="entry name" value="PENICILLIN-BINDING PROTEIN 4"/>
    <property type="match status" value="1"/>
</dbReference>
<dbReference type="InterPro" id="IPR050491">
    <property type="entry name" value="AmpC-like"/>
</dbReference>
<dbReference type="Gene3D" id="3.40.710.10">
    <property type="entry name" value="DD-peptidase/beta-lactamase superfamily"/>
    <property type="match status" value="1"/>
</dbReference>
<dbReference type="PANTHER" id="PTHR46825">
    <property type="entry name" value="D-ALANYL-D-ALANINE-CARBOXYPEPTIDASE/ENDOPEPTIDASE AMPH"/>
    <property type="match status" value="1"/>
</dbReference>
<gene>
    <name evidence="4" type="ORF">KMW28_23890</name>
</gene>
<organism evidence="4 5">
    <name type="scientific">Flammeovirga yaeyamensis</name>
    <dbReference type="NCBI Taxonomy" id="367791"/>
    <lineage>
        <taxon>Bacteria</taxon>
        <taxon>Pseudomonadati</taxon>
        <taxon>Bacteroidota</taxon>
        <taxon>Cytophagia</taxon>
        <taxon>Cytophagales</taxon>
        <taxon>Flammeovirgaceae</taxon>
        <taxon>Flammeovirga</taxon>
    </lineage>
</organism>
<sequence>MHPTKNTNQFFLLLLLFPIQLWAQDISLTIDSLVSKYQKEYQIPALTVGVVQSDTCYLGIEGVVRIEKNQKVRLNDKFHLGSNTKAITSFIAFKMIESDEISLNTKFFDICSDLKGEISTEYQEITLGDLLSHQAGIQPYTSGLEYEKLPALNGSISDKRKQFSEFVLNEESVAKGTYSNAGYILTSLMLEKAAHLSFEKLVDKHMKALDLDYFIGFPNKQNLNYPWGHWEENQQLISLSPTHFYKLEDYTLAAGDVSMNIENYARLVQFHLTGLMGENNYITSDSYQKMHYGLENYAYGWGNMKTKTSKISFHDGSAGTYFCHTVLVPSKGSAIIVMANSATEEHQKAVYKLRDELIRFSGKLLE</sequence>
<name>A0AAX1ND76_9BACT</name>
<dbReference type="GO" id="GO:0016020">
    <property type="term" value="C:membrane"/>
    <property type="evidence" value="ECO:0007669"/>
    <property type="project" value="UniProtKB-SubCell"/>
</dbReference>
<reference evidence="4 5" key="1">
    <citation type="submission" date="2021-05" db="EMBL/GenBank/DDBJ databases">
        <title>Comparative genomic studies on the polysaccharide-degrading batcterial strains of the Flammeovirga genus.</title>
        <authorList>
            <person name="Zewei F."/>
            <person name="Zheng Z."/>
            <person name="Yu L."/>
            <person name="Ruyue G."/>
            <person name="Yanhong M."/>
            <person name="Yuanyuan C."/>
            <person name="Jingyan G."/>
            <person name="Wenjun H."/>
        </authorList>
    </citation>
    <scope>NUCLEOTIDE SEQUENCE [LARGE SCALE GENOMIC DNA]</scope>
    <source>
        <strain evidence="4 5">NBRC:100898</strain>
    </source>
</reference>
<proteinExistence type="predicted"/>
<evidence type="ECO:0000259" key="3">
    <source>
        <dbReference type="Pfam" id="PF00144"/>
    </source>
</evidence>
<evidence type="ECO:0000313" key="5">
    <source>
        <dbReference type="Proteomes" id="UP000678679"/>
    </source>
</evidence>